<feature type="domain" description="Aminoglycoside phosphotransferase" evidence="1">
    <location>
        <begin position="192"/>
        <end position="384"/>
    </location>
</feature>
<keyword evidence="3" id="KW-1185">Reference proteome</keyword>
<dbReference type="Proteomes" id="UP000589036">
    <property type="component" value="Unassembled WGS sequence"/>
</dbReference>
<gene>
    <name evidence="2" type="ORF">HDA32_004668</name>
</gene>
<dbReference type="AlphaFoldDB" id="A0A852U038"/>
<proteinExistence type="predicted"/>
<evidence type="ECO:0000313" key="3">
    <source>
        <dbReference type="Proteomes" id="UP000589036"/>
    </source>
</evidence>
<reference evidence="2 3" key="1">
    <citation type="submission" date="2020-07" db="EMBL/GenBank/DDBJ databases">
        <title>Sequencing the genomes of 1000 actinobacteria strains.</title>
        <authorList>
            <person name="Klenk H.-P."/>
        </authorList>
    </citation>
    <scope>NUCLEOTIDE SEQUENCE [LARGE SCALE GENOMIC DNA]</scope>
    <source>
        <strain evidence="2 3">CXB654</strain>
    </source>
</reference>
<dbReference type="SUPFAM" id="SSF56112">
    <property type="entry name" value="Protein kinase-like (PK-like)"/>
    <property type="match status" value="1"/>
</dbReference>
<keyword evidence="2" id="KW-0418">Kinase</keyword>
<dbReference type="RefSeq" id="WP_179645192.1">
    <property type="nucleotide sequence ID" value="NZ_BAAAYY010000046.1"/>
</dbReference>
<dbReference type="Pfam" id="PF01636">
    <property type="entry name" value="APH"/>
    <property type="match status" value="1"/>
</dbReference>
<comment type="caution">
    <text evidence="2">The sequence shown here is derived from an EMBL/GenBank/DDBJ whole genome shotgun (WGS) entry which is preliminary data.</text>
</comment>
<dbReference type="EMBL" id="JACCCC010000001">
    <property type="protein sequence ID" value="NYE49548.1"/>
    <property type="molecule type" value="Genomic_DNA"/>
</dbReference>
<dbReference type="InterPro" id="IPR002575">
    <property type="entry name" value="Aminoglycoside_PTrfase"/>
</dbReference>
<protein>
    <submittedName>
        <fullName evidence="2">Aminoglycoside phosphotransferase (APT) family kinase protein</fullName>
    </submittedName>
</protein>
<accession>A0A852U038</accession>
<keyword evidence="2" id="KW-0808">Transferase</keyword>
<evidence type="ECO:0000259" key="1">
    <source>
        <dbReference type="Pfam" id="PF01636"/>
    </source>
</evidence>
<sequence>MLQAADVELVDRDPGVPGLGAVLDPEPLMERLTGPLPPGAEGPARVRTDYLRYKPGTGVTGTLVLEYPGAGVRFARVTALAPEPGGGKLDKEIDYARRRGGRAPDHRVDVSQLSVPEWDGPIVDRGLSLVVVPPLDDRGVPAVRHFAAAPEAFTSPGARRVRTLRYKPGRRWVGRVDDAEGRPTHAVRCRAGSVNVAAHIALAGAGLPVPDLTRISRHGVLATRWIPGESMEALLEAGGREAARAPLAGAGALLARVHGVATPRELPAVETGSEFGESGALGGLGGAVRAVTALLPGLEERTEALARACAPVLTDPAAPRTLVHGDFSADQVLIGASGLALIDLDRVRAANPAVDLASFAAAEIAAGRTAPGTAPAAALGPLLEGYLATASAAAADRLRHDLPAHTAAALLRRATDPFRHRAPEWDSRVRALIAAAEASLPRRS</sequence>
<organism evidence="2 3">
    <name type="scientific">Spinactinospora alkalitolerans</name>
    <dbReference type="NCBI Taxonomy" id="687207"/>
    <lineage>
        <taxon>Bacteria</taxon>
        <taxon>Bacillati</taxon>
        <taxon>Actinomycetota</taxon>
        <taxon>Actinomycetes</taxon>
        <taxon>Streptosporangiales</taxon>
        <taxon>Nocardiopsidaceae</taxon>
        <taxon>Spinactinospora</taxon>
    </lineage>
</organism>
<evidence type="ECO:0000313" key="2">
    <source>
        <dbReference type="EMBL" id="NYE49548.1"/>
    </source>
</evidence>
<dbReference type="InterPro" id="IPR011009">
    <property type="entry name" value="Kinase-like_dom_sf"/>
</dbReference>
<dbReference type="GO" id="GO:0016301">
    <property type="term" value="F:kinase activity"/>
    <property type="evidence" value="ECO:0007669"/>
    <property type="project" value="UniProtKB-KW"/>
</dbReference>
<name>A0A852U038_9ACTN</name>
<dbReference type="Gene3D" id="3.90.1200.10">
    <property type="match status" value="1"/>
</dbReference>